<dbReference type="InterPro" id="IPR001466">
    <property type="entry name" value="Beta-lactam-related"/>
</dbReference>
<sequence>MTTTLLDIEPAAGSALSRGIDAAIDRALAERRIVGTVVLAAQDGRLVYRRAAGLADREAGRAMREDTVFLYASLTKPMVTAAALRLVEEGRIALADPVTKFLPDFRPKLTDGREPVITIHHLLTHTSGLIYGFTEPADGPYHRAGVSDGLDAPGRSFEDNLRRIASAPLAFAPGSAWAYSLALDVLGAVLEQAAGESLGEIVRSRVADPLGLRDTGFAPPDRSRLAAAYADATPQPVRMGETYTIPQPREFAGLSYAPGRIFDPASYPSGGAGMAGTAPDFLRFLEALRRGGAPILEAETVQAMATSQIAGLAMPQSPGTTFGYGFALVTDPAAAGVPMTAGTWRWGGVYGHSWFVDPAKRLSVVGLTNTALEGMKGAFVTDLRAAIYAGLE</sequence>
<evidence type="ECO:0000259" key="1">
    <source>
        <dbReference type="Pfam" id="PF00144"/>
    </source>
</evidence>
<dbReference type="InterPro" id="IPR012338">
    <property type="entry name" value="Beta-lactam/transpept-like"/>
</dbReference>
<name>A0A0A0D2N8_9PROT</name>
<dbReference type="RefSeq" id="WP_034843747.1">
    <property type="nucleotide sequence ID" value="NZ_JANX01000336.1"/>
</dbReference>
<evidence type="ECO:0000313" key="2">
    <source>
        <dbReference type="EMBL" id="KGM32319.1"/>
    </source>
</evidence>
<dbReference type="PANTHER" id="PTHR43283">
    <property type="entry name" value="BETA-LACTAMASE-RELATED"/>
    <property type="match status" value="1"/>
</dbReference>
<reference evidence="2 3" key="1">
    <citation type="submission" date="2014-01" db="EMBL/GenBank/DDBJ databases">
        <title>Genome sequence determination for a cystic fibrosis isolate, Inquilinus limosus.</title>
        <authorList>
            <person name="Pino M."/>
            <person name="Di Conza J."/>
            <person name="Gutkind G."/>
        </authorList>
    </citation>
    <scope>NUCLEOTIDE SEQUENCE [LARGE SCALE GENOMIC DNA]</scope>
    <source>
        <strain evidence="2 3">MP06</strain>
    </source>
</reference>
<organism evidence="2 3">
    <name type="scientific">Inquilinus limosus MP06</name>
    <dbReference type="NCBI Taxonomy" id="1398085"/>
    <lineage>
        <taxon>Bacteria</taxon>
        <taxon>Pseudomonadati</taxon>
        <taxon>Pseudomonadota</taxon>
        <taxon>Alphaproteobacteria</taxon>
        <taxon>Rhodospirillales</taxon>
        <taxon>Rhodospirillaceae</taxon>
        <taxon>Inquilinus</taxon>
    </lineage>
</organism>
<dbReference type="EMBL" id="JANX01000336">
    <property type="protein sequence ID" value="KGM32319.1"/>
    <property type="molecule type" value="Genomic_DNA"/>
</dbReference>
<dbReference type="Gene3D" id="3.40.710.10">
    <property type="entry name" value="DD-peptidase/beta-lactamase superfamily"/>
    <property type="match status" value="1"/>
</dbReference>
<dbReference type="AlphaFoldDB" id="A0A0A0D2N8"/>
<dbReference type="InterPro" id="IPR050789">
    <property type="entry name" value="Diverse_Enzym_Activities"/>
</dbReference>
<protein>
    <submittedName>
        <fullName evidence="2">Beta-lactamase</fullName>
    </submittedName>
</protein>
<dbReference type="Proteomes" id="UP000029995">
    <property type="component" value="Unassembled WGS sequence"/>
</dbReference>
<dbReference type="Pfam" id="PF00144">
    <property type="entry name" value="Beta-lactamase"/>
    <property type="match status" value="1"/>
</dbReference>
<proteinExistence type="predicted"/>
<dbReference type="PANTHER" id="PTHR43283:SF3">
    <property type="entry name" value="BETA-LACTAMASE FAMILY PROTEIN (AFU_ORTHOLOGUE AFUA_5G07500)"/>
    <property type="match status" value="1"/>
</dbReference>
<comment type="caution">
    <text evidence="2">The sequence shown here is derived from an EMBL/GenBank/DDBJ whole genome shotgun (WGS) entry which is preliminary data.</text>
</comment>
<gene>
    <name evidence="2" type="ORF">P409_22080</name>
</gene>
<dbReference type="OrthoDB" id="5705574at2"/>
<dbReference type="SUPFAM" id="SSF56601">
    <property type="entry name" value="beta-lactamase/transpeptidase-like"/>
    <property type="match status" value="1"/>
</dbReference>
<feature type="domain" description="Beta-lactamase-related" evidence="1">
    <location>
        <begin position="20"/>
        <end position="384"/>
    </location>
</feature>
<evidence type="ECO:0000313" key="3">
    <source>
        <dbReference type="Proteomes" id="UP000029995"/>
    </source>
</evidence>
<accession>A0A0A0D2N8</accession>